<dbReference type="GO" id="GO:0016887">
    <property type="term" value="F:ATP hydrolysis activity"/>
    <property type="evidence" value="ECO:0007669"/>
    <property type="project" value="InterPro"/>
</dbReference>
<evidence type="ECO:0000256" key="7">
    <source>
        <dbReference type="HAMAP-Rule" id="MF_01894"/>
    </source>
</evidence>
<comment type="domain">
    <text evidence="7">Contains large globular domains required for ATP hydrolysis at each terminus and a third globular domain forming a flexible hinge near the middle of the molecule. These domains are separated by coiled-coil structures.</text>
</comment>
<dbReference type="Gene3D" id="1.20.1060.20">
    <property type="match status" value="1"/>
</dbReference>
<dbReference type="GO" id="GO:0005524">
    <property type="term" value="F:ATP binding"/>
    <property type="evidence" value="ECO:0007669"/>
    <property type="project" value="UniProtKB-UniRule"/>
</dbReference>
<dbReference type="Pfam" id="PF06470">
    <property type="entry name" value="SMC_hinge"/>
    <property type="match status" value="1"/>
</dbReference>
<keyword evidence="2 7" id="KW-0963">Cytoplasm</keyword>
<dbReference type="GO" id="GO:0005694">
    <property type="term" value="C:chromosome"/>
    <property type="evidence" value="ECO:0007669"/>
    <property type="project" value="InterPro"/>
</dbReference>
<feature type="compositionally biased region" description="Basic and acidic residues" evidence="8">
    <location>
        <begin position="892"/>
        <end position="911"/>
    </location>
</feature>
<evidence type="ECO:0000256" key="8">
    <source>
        <dbReference type="SAM" id="MobiDB-lite"/>
    </source>
</evidence>
<dbReference type="Gene3D" id="6.10.140.1720">
    <property type="match status" value="1"/>
</dbReference>
<name>A0AA37DHA2_9FIRM</name>
<dbReference type="InterPro" id="IPR010935">
    <property type="entry name" value="SMC_hinge"/>
</dbReference>
<dbReference type="PIRSF" id="PIRSF005719">
    <property type="entry name" value="SMC"/>
    <property type="match status" value="1"/>
</dbReference>
<keyword evidence="5 7" id="KW-0175">Coiled coil</keyword>
<accession>A0AA37DHA2</accession>
<feature type="region of interest" description="Disordered" evidence="8">
    <location>
        <begin position="324"/>
        <end position="363"/>
    </location>
</feature>
<dbReference type="InterPro" id="IPR024704">
    <property type="entry name" value="SMC"/>
</dbReference>
<comment type="function">
    <text evidence="7">Required for chromosome condensation and partitioning.</text>
</comment>
<evidence type="ECO:0000313" key="11">
    <source>
        <dbReference type="Proteomes" id="UP000018466"/>
    </source>
</evidence>
<dbReference type="AlphaFoldDB" id="A0AA37DHA2"/>
<dbReference type="GO" id="GO:0030261">
    <property type="term" value="P:chromosome condensation"/>
    <property type="evidence" value="ECO:0007669"/>
    <property type="project" value="InterPro"/>
</dbReference>
<dbReference type="CDD" id="cd03278">
    <property type="entry name" value="ABC_SMC_barmotin"/>
    <property type="match status" value="1"/>
</dbReference>
<dbReference type="GO" id="GO:0005737">
    <property type="term" value="C:cytoplasm"/>
    <property type="evidence" value="ECO:0007669"/>
    <property type="project" value="UniProtKB-SubCell"/>
</dbReference>
<dbReference type="GO" id="GO:0007062">
    <property type="term" value="P:sister chromatid cohesion"/>
    <property type="evidence" value="ECO:0007669"/>
    <property type="project" value="InterPro"/>
</dbReference>
<evidence type="ECO:0000259" key="9">
    <source>
        <dbReference type="SMART" id="SM00968"/>
    </source>
</evidence>
<evidence type="ECO:0000313" key="10">
    <source>
        <dbReference type="EMBL" id="EHO18619.1"/>
    </source>
</evidence>
<evidence type="ECO:0000256" key="6">
    <source>
        <dbReference type="ARBA" id="ARBA00023125"/>
    </source>
</evidence>
<feature type="binding site" evidence="7">
    <location>
        <begin position="32"/>
        <end position="39"/>
    </location>
    <ligand>
        <name>ATP</name>
        <dbReference type="ChEBI" id="CHEBI:30616"/>
    </ligand>
</feature>
<dbReference type="NCBIfam" id="TIGR02168">
    <property type="entry name" value="SMC_prok_B"/>
    <property type="match status" value="1"/>
</dbReference>
<dbReference type="GO" id="GO:0006260">
    <property type="term" value="P:DNA replication"/>
    <property type="evidence" value="ECO:0007669"/>
    <property type="project" value="UniProtKB-UniRule"/>
</dbReference>
<keyword evidence="3 7" id="KW-0547">Nucleotide-binding</keyword>
<feature type="compositionally biased region" description="Basic and acidic residues" evidence="8">
    <location>
        <begin position="324"/>
        <end position="340"/>
    </location>
</feature>
<dbReference type="RefSeq" id="WP_009531922.1">
    <property type="nucleotide sequence ID" value="NZ_JH590861.1"/>
</dbReference>
<comment type="caution">
    <text evidence="10">The sequence shown here is derived from an EMBL/GenBank/DDBJ whole genome shotgun (WGS) entry which is preliminary data.</text>
</comment>
<dbReference type="InterPro" id="IPR027417">
    <property type="entry name" value="P-loop_NTPase"/>
</dbReference>
<evidence type="ECO:0000256" key="4">
    <source>
        <dbReference type="ARBA" id="ARBA00022840"/>
    </source>
</evidence>
<dbReference type="InterPro" id="IPR036277">
    <property type="entry name" value="SMC_hinge_sf"/>
</dbReference>
<keyword evidence="4 7" id="KW-0067">ATP-binding</keyword>
<comment type="similarity">
    <text evidence="7">Belongs to the SMC family.</text>
</comment>
<dbReference type="Proteomes" id="UP000018466">
    <property type="component" value="Unassembled WGS sequence"/>
</dbReference>
<dbReference type="SUPFAM" id="SSF75553">
    <property type="entry name" value="Smc hinge domain"/>
    <property type="match status" value="1"/>
</dbReference>
<feature type="region of interest" description="Disordered" evidence="8">
    <location>
        <begin position="891"/>
        <end position="911"/>
    </location>
</feature>
<dbReference type="FunFam" id="3.40.50.300:FF:000901">
    <property type="entry name" value="Chromosome partition protein Smc"/>
    <property type="match status" value="1"/>
</dbReference>
<feature type="coiled-coil region" evidence="7">
    <location>
        <begin position="994"/>
        <end position="1031"/>
    </location>
</feature>
<dbReference type="GO" id="GO:0007059">
    <property type="term" value="P:chromosome segregation"/>
    <property type="evidence" value="ECO:0007669"/>
    <property type="project" value="UniProtKB-UniRule"/>
</dbReference>
<comment type="subcellular location">
    <subcellularLocation>
        <location evidence="1 7">Cytoplasm</location>
    </subcellularLocation>
</comment>
<protein>
    <recommendedName>
        <fullName evidence="7">Chromosome partition protein Smc</fullName>
    </recommendedName>
</protein>
<dbReference type="FunFam" id="3.40.50.300:FF:000984">
    <property type="entry name" value="Chromosome partition protein Smc"/>
    <property type="match status" value="1"/>
</dbReference>
<sequence length="1185" mass="133150">MYLKSIEVQGFKSFANKICFSFQHGVTGIVGPNGSGKSNVGDAVRWVLGEQSAKSLRGGNMQDVIFAGTANRKPQGFAYVAITLDNADRALSLDYDEVTVSRRLYRSGESEYRLNGSPCRLKDVNELFMDTGIGQEGYSIIGQGQVEKILSGRPEERRELFDEAAGITKFRKRKAAAEKKLQTEHDNLVRVSDILQELSKQVEPLRKQSETAEKYLKLRDEVKALDLNLFLLQSDASRKVLAEIEKRAAILRDEVDRAVGEEEALKRQYESLDRLLEELDSAIAGKRREIEELRTGRGAAEGRIAVLHEQAKAEQAKVEEISLRRARSEEERRRREEERAALGTQQAEAAAAAEAATARAASAEQERAAADAAVKALEEELQSKKDAVISLINEHADMSSRGARYEAMMQEANIRASKSAQRLLQLKTDFDGIESALQRAEAETKALEDERAAAAAERALRNEKIAESKKAESALLMLLRETQKAYQSNAARLETLQNFTERYEGFGQSVQRVMGVRDRVRGIFGVVADLISVDKRYEQAIEIALGGRMQNIVVDTEETAKQLIEFLKKNRYGRATFLPQSAQHPRPFDPGAVLKEPGVLGIAANLVRTDERYRVVIENLIGRDIVVDTIDHAIAISKKYRQSYRLVTLEGDQLNPGGSMTGGTFRNNSNLLSRRREIEELRQAQEKLVSRNEAEEKELKELRETLRLATEALQALSEREHEVSLSLNRAELSRQTLREKKEELEVQLRELGTERREITSSLEALAMNRGGLQGDLQGLEEKQRDAEAEIRKLQNLLDEKRKAYSAVLAQQSETAVAASLAGEQQRHLRENLRRVADEVARYAAEVEALERESEAARQAAAEKQRSAAEEEKALTGLEATLKTLEGELEALETEKSNHSGEQKKHFEKRDEITARRTELEKDLFRVNAQRDKETEQRDAQCAYILSEYNLTEEGARQYRDPSFGDMQETRRTIREKKDAMRALGNVNVNAIEDYKEVSERHNFLSAQCEDLQRAEDALRKAIEELDIGMRKRFAEGFRSIQRAFNQVFRELFGGGKGELRLEEGVDLLEAGIAIIAEPPGKKLQNMMQLSGGEKALTAIALLFAIQNLKPSPFALLDEIEAALDDSNVDRYAQYLKKLAKNTQFIVITHRRGTMVAADRLYGITMQEKGVSALVSVSLIEDQLDK</sequence>
<feature type="coiled-coil region" evidence="7">
    <location>
        <begin position="423"/>
        <end position="459"/>
    </location>
</feature>
<dbReference type="SMART" id="SM00968">
    <property type="entry name" value="SMC_hinge"/>
    <property type="match status" value="1"/>
</dbReference>
<dbReference type="InterPro" id="IPR011890">
    <property type="entry name" value="SMC_prok"/>
</dbReference>
<feature type="domain" description="SMC hinge" evidence="9">
    <location>
        <begin position="521"/>
        <end position="637"/>
    </location>
</feature>
<dbReference type="SUPFAM" id="SSF52540">
    <property type="entry name" value="P-loop containing nucleoside triphosphate hydrolases"/>
    <property type="match status" value="1"/>
</dbReference>
<evidence type="ECO:0000256" key="1">
    <source>
        <dbReference type="ARBA" id="ARBA00004496"/>
    </source>
</evidence>
<evidence type="ECO:0000256" key="3">
    <source>
        <dbReference type="ARBA" id="ARBA00022741"/>
    </source>
</evidence>
<dbReference type="Gene3D" id="3.40.50.300">
    <property type="entry name" value="P-loop containing nucleotide triphosphate hydrolases"/>
    <property type="match status" value="2"/>
</dbReference>
<dbReference type="EMBL" id="AGEL01000002">
    <property type="protein sequence ID" value="EHO18619.1"/>
    <property type="molecule type" value="Genomic_DNA"/>
</dbReference>
<dbReference type="HAMAP" id="MF_01894">
    <property type="entry name" value="Smc_prok"/>
    <property type="match status" value="1"/>
</dbReference>
<dbReference type="Gene3D" id="3.30.70.1620">
    <property type="match status" value="1"/>
</dbReference>
<evidence type="ECO:0000256" key="5">
    <source>
        <dbReference type="ARBA" id="ARBA00023054"/>
    </source>
</evidence>
<dbReference type="Pfam" id="PF02463">
    <property type="entry name" value="SMC_N"/>
    <property type="match status" value="1"/>
</dbReference>
<dbReference type="InterPro" id="IPR003395">
    <property type="entry name" value="RecF/RecN/SMC_N"/>
</dbReference>
<proteinExistence type="inferred from homology"/>
<keyword evidence="6 7" id="KW-0238">DNA-binding</keyword>
<dbReference type="GO" id="GO:0003677">
    <property type="term" value="F:DNA binding"/>
    <property type="evidence" value="ECO:0007669"/>
    <property type="project" value="UniProtKB-UniRule"/>
</dbReference>
<dbReference type="PANTHER" id="PTHR43977">
    <property type="entry name" value="STRUCTURAL MAINTENANCE OF CHROMOSOMES PROTEIN 3"/>
    <property type="match status" value="1"/>
</dbReference>
<organism evidence="10 11">
    <name type="scientific">Stomatobaculum longum</name>
    <dbReference type="NCBI Taxonomy" id="796942"/>
    <lineage>
        <taxon>Bacteria</taxon>
        <taxon>Bacillati</taxon>
        <taxon>Bacillota</taxon>
        <taxon>Clostridia</taxon>
        <taxon>Lachnospirales</taxon>
        <taxon>Lachnospiraceae</taxon>
        <taxon>Stomatobaculum</taxon>
    </lineage>
</organism>
<reference evidence="10 11" key="1">
    <citation type="submission" date="2011-10" db="EMBL/GenBank/DDBJ databases">
        <title>The Genome Sequence of Lachnospiraceae bacterium ACC2.</title>
        <authorList>
            <consortium name="The Broad Institute Genome Sequencing Platform"/>
            <person name="Earl A."/>
            <person name="Ward D."/>
            <person name="Feldgarden M."/>
            <person name="Gevers D."/>
            <person name="Sizova M."/>
            <person name="Hazen A."/>
            <person name="Epstein S."/>
            <person name="Young S.K."/>
            <person name="Zeng Q."/>
            <person name="Gargeya S."/>
            <person name="Fitzgerald M."/>
            <person name="Haas B."/>
            <person name="Abouelleil A."/>
            <person name="Alvarado L."/>
            <person name="Arachchi H.M."/>
            <person name="Berlin A."/>
            <person name="Brown A."/>
            <person name="Chapman S.B."/>
            <person name="Chen Z."/>
            <person name="Dunbar C."/>
            <person name="Freedman E."/>
            <person name="Gearin G."/>
            <person name="Goldberg J."/>
            <person name="Griggs A."/>
            <person name="Gujja S."/>
            <person name="Heiman D."/>
            <person name="Howarth C."/>
            <person name="Larson L."/>
            <person name="Lui A."/>
            <person name="MacDonald P.J.P."/>
            <person name="Montmayeur A."/>
            <person name="Murphy C."/>
            <person name="Neiman D."/>
            <person name="Pearson M."/>
            <person name="Priest M."/>
            <person name="Roberts A."/>
            <person name="Saif S."/>
            <person name="Shea T."/>
            <person name="Shenoy N."/>
            <person name="Sisk P."/>
            <person name="Stolte C."/>
            <person name="Sykes S."/>
            <person name="Wortman J."/>
            <person name="Nusbaum C."/>
            <person name="Birren B."/>
        </authorList>
    </citation>
    <scope>NUCLEOTIDE SEQUENCE [LARGE SCALE GENOMIC DNA]</scope>
    <source>
        <strain evidence="10 11">ACC2</strain>
    </source>
</reference>
<keyword evidence="11" id="KW-1185">Reference proteome</keyword>
<feature type="compositionally biased region" description="Low complexity" evidence="8">
    <location>
        <begin position="341"/>
        <end position="363"/>
    </location>
</feature>
<dbReference type="GeneID" id="86939885"/>
<evidence type="ECO:0000256" key="2">
    <source>
        <dbReference type="ARBA" id="ARBA00022490"/>
    </source>
</evidence>
<gene>
    <name evidence="7" type="primary">smc</name>
    <name evidence="10" type="ORF">HMPREF9623_00087</name>
</gene>
<comment type="subunit">
    <text evidence="7">Homodimer.</text>
</comment>